<organism evidence="8 9">
    <name type="scientific">Stomoxys calcitrans</name>
    <name type="common">Stable fly</name>
    <name type="synonym">Conops calcitrans</name>
    <dbReference type="NCBI Taxonomy" id="35570"/>
    <lineage>
        <taxon>Eukaryota</taxon>
        <taxon>Metazoa</taxon>
        <taxon>Ecdysozoa</taxon>
        <taxon>Arthropoda</taxon>
        <taxon>Hexapoda</taxon>
        <taxon>Insecta</taxon>
        <taxon>Pterygota</taxon>
        <taxon>Neoptera</taxon>
        <taxon>Endopterygota</taxon>
        <taxon>Diptera</taxon>
        <taxon>Brachycera</taxon>
        <taxon>Muscomorpha</taxon>
        <taxon>Muscoidea</taxon>
        <taxon>Muscidae</taxon>
        <taxon>Stomoxys</taxon>
    </lineage>
</organism>
<dbReference type="GO" id="GO:0005737">
    <property type="term" value="C:cytoplasm"/>
    <property type="evidence" value="ECO:0007669"/>
    <property type="project" value="UniProtKB-ARBA"/>
</dbReference>
<dbReference type="InterPro" id="IPR002999">
    <property type="entry name" value="Tudor"/>
</dbReference>
<dbReference type="Pfam" id="PF00567">
    <property type="entry name" value="TUDOR"/>
    <property type="match status" value="2"/>
</dbReference>
<keyword evidence="1" id="KW-0479">Metal-binding</keyword>
<dbReference type="KEGG" id="scac:106094390"/>
<evidence type="ECO:0000259" key="7">
    <source>
        <dbReference type="PROSITE" id="PS50865"/>
    </source>
</evidence>
<name>A0A1I8Q5E5_STOCA</name>
<evidence type="ECO:0008006" key="10">
    <source>
        <dbReference type="Google" id="ProtNLM"/>
    </source>
</evidence>
<feature type="region of interest" description="Disordered" evidence="5">
    <location>
        <begin position="305"/>
        <end position="349"/>
    </location>
</feature>
<evidence type="ECO:0000256" key="3">
    <source>
        <dbReference type="ARBA" id="ARBA00022833"/>
    </source>
</evidence>
<keyword evidence="3" id="KW-0862">Zinc</keyword>
<gene>
    <name evidence="8" type="primary">106094390</name>
</gene>
<dbReference type="GO" id="GO:0003676">
    <property type="term" value="F:nucleic acid binding"/>
    <property type="evidence" value="ECO:0007669"/>
    <property type="project" value="InterPro"/>
</dbReference>
<evidence type="ECO:0000313" key="8">
    <source>
        <dbReference type="EnsemblMetazoa" id="SCAU014038-PA"/>
    </source>
</evidence>
<dbReference type="EnsemblMetazoa" id="SCAU014038-RA">
    <property type="protein sequence ID" value="SCAU014038-PA"/>
    <property type="gene ID" value="SCAU014038"/>
</dbReference>
<dbReference type="GO" id="GO:0008270">
    <property type="term" value="F:zinc ion binding"/>
    <property type="evidence" value="ECO:0007669"/>
    <property type="project" value="UniProtKB-KW"/>
</dbReference>
<sequence>MSGENLCDEFEKWNPMESHFKSVEFNQYSTGPGANLDLSLQSCQQGANGNGAANKPNVQVPYLLFKHMPPKMTKSALYNICRMHGRVINVRDSQKCDYFFADFATVADMEATFRALENNNYGFQVLVGRHNKKQATIELDVKDTKIMTVPPRTIGIDYENRTYRVSSRLQPRPKVAENRLVERENINGIPSDAINNDAHQLERADCYQPIKHDKFKYHTGRSYLDMNEHTKNFVAKKHGESTGHYNASSAKYVNKLGGIEKPNKFGICIKCESECDSICSRCSTYYCSVDCQKSDWQQHRYKCGKPEHLQKSPPKALPNSPQSNKTETKSSHKTSPSQHDEQYPPQIPRSGNVVTITAISKTNIVFIRAKTYEDDMSYFKTIDGIQALGNRLNRLTAKPKCGNVVIAKFGEQYNRALVLNADSEDKIFVNYMDYGNLVNLKLEDLYEIPEEYAQKPRHAMPVILKDVPDCYMTDEIRKFMYSYLNGINVYIKYKPEDFLSDKQVYQVELLDETTQQNLNKMIIKLSYPTEPRNTTEICYKEYLEQKSLPSGDNIELIVMDNSLMSTGCISCTTKPFAFEIQKFQKELQRYAESLPNKGYAPRVDELCIAKYKEDGLWYRGRCLEIVGDGYPTILFIDYGNISIVHLDDIRRYPTQFTFPIYTADCEINDLPESCGAEIVSKLEELIPNGSTIKCAHIREYKDDHFYSISLPNIVKNLADAGLL</sequence>
<dbReference type="STRING" id="35570.A0A1I8Q5E5"/>
<evidence type="ECO:0000256" key="1">
    <source>
        <dbReference type="ARBA" id="ARBA00022723"/>
    </source>
</evidence>
<dbReference type="OrthoDB" id="10023235at2759"/>
<evidence type="ECO:0000256" key="5">
    <source>
        <dbReference type="SAM" id="MobiDB-lite"/>
    </source>
</evidence>
<dbReference type="SUPFAM" id="SSF63748">
    <property type="entry name" value="Tudor/PWWP/MBT"/>
    <property type="match status" value="2"/>
</dbReference>
<evidence type="ECO:0000259" key="6">
    <source>
        <dbReference type="PROSITE" id="PS50304"/>
    </source>
</evidence>
<evidence type="ECO:0000256" key="4">
    <source>
        <dbReference type="PROSITE-ProRule" id="PRU00134"/>
    </source>
</evidence>
<dbReference type="SMART" id="SM00333">
    <property type="entry name" value="TUDOR"/>
    <property type="match status" value="2"/>
</dbReference>
<feature type="domain" description="Tudor" evidence="6">
    <location>
        <begin position="600"/>
        <end position="659"/>
    </location>
</feature>
<dbReference type="PROSITE" id="PS50865">
    <property type="entry name" value="ZF_MYND_2"/>
    <property type="match status" value="1"/>
</dbReference>
<reference evidence="8" key="1">
    <citation type="submission" date="2020-05" db="UniProtKB">
        <authorList>
            <consortium name="EnsemblMetazoa"/>
        </authorList>
    </citation>
    <scope>IDENTIFICATION</scope>
    <source>
        <strain evidence="8">USDA</strain>
    </source>
</reference>
<dbReference type="SUPFAM" id="SSF144232">
    <property type="entry name" value="HIT/MYND zinc finger-like"/>
    <property type="match status" value="1"/>
</dbReference>
<evidence type="ECO:0000256" key="2">
    <source>
        <dbReference type="ARBA" id="ARBA00022771"/>
    </source>
</evidence>
<protein>
    <recommendedName>
        <fullName evidence="10">Tudor domain-containing protein 1</fullName>
    </recommendedName>
</protein>
<proteinExistence type="predicted"/>
<dbReference type="InterPro" id="IPR035437">
    <property type="entry name" value="SNase_OB-fold_sf"/>
</dbReference>
<feature type="domain" description="MYND-type" evidence="7">
    <location>
        <begin position="268"/>
        <end position="303"/>
    </location>
</feature>
<dbReference type="Pfam" id="PF01753">
    <property type="entry name" value="zf-MYND"/>
    <property type="match status" value="1"/>
</dbReference>
<keyword evidence="9" id="KW-1185">Reference proteome</keyword>
<dbReference type="Proteomes" id="UP000095300">
    <property type="component" value="Unassembled WGS sequence"/>
</dbReference>
<dbReference type="PANTHER" id="PTHR22948">
    <property type="entry name" value="TUDOR DOMAIN CONTAINING PROTEIN"/>
    <property type="match status" value="1"/>
</dbReference>
<dbReference type="InterPro" id="IPR002893">
    <property type="entry name" value="Znf_MYND"/>
</dbReference>
<evidence type="ECO:0000313" key="9">
    <source>
        <dbReference type="Proteomes" id="UP000095300"/>
    </source>
</evidence>
<feature type="domain" description="Tudor" evidence="6">
    <location>
        <begin position="394"/>
        <end position="455"/>
    </location>
</feature>
<dbReference type="InterPro" id="IPR050621">
    <property type="entry name" value="Tudor_domain_containing"/>
</dbReference>
<dbReference type="VEuPathDB" id="VectorBase:SCAU014038"/>
<dbReference type="Gene3D" id="2.30.30.140">
    <property type="match status" value="2"/>
</dbReference>
<dbReference type="Gene3D" id="2.40.50.90">
    <property type="match status" value="1"/>
</dbReference>
<dbReference type="SUPFAM" id="SSF54928">
    <property type="entry name" value="RNA-binding domain, RBD"/>
    <property type="match status" value="1"/>
</dbReference>
<dbReference type="PANTHER" id="PTHR22948:SF76">
    <property type="entry name" value="FI20010P1-RELATED"/>
    <property type="match status" value="1"/>
</dbReference>
<dbReference type="InterPro" id="IPR035979">
    <property type="entry name" value="RBD_domain_sf"/>
</dbReference>
<dbReference type="Gene3D" id="6.10.140.2220">
    <property type="match status" value="1"/>
</dbReference>
<dbReference type="AlphaFoldDB" id="A0A1I8Q5E5"/>
<dbReference type="PROSITE" id="PS50304">
    <property type="entry name" value="TUDOR"/>
    <property type="match status" value="2"/>
</dbReference>
<keyword evidence="2 4" id="KW-0863">Zinc-finger</keyword>
<accession>A0A1I8Q5E5</accession>